<keyword evidence="3" id="KW-1185">Reference proteome</keyword>
<evidence type="ECO:0000259" key="1">
    <source>
        <dbReference type="Pfam" id="PF13840"/>
    </source>
</evidence>
<feature type="domain" description="CASTOR ACT" evidence="1">
    <location>
        <begin position="85"/>
        <end position="145"/>
    </location>
</feature>
<dbReference type="Proteomes" id="UP000243876">
    <property type="component" value="Unassembled WGS sequence"/>
</dbReference>
<organism evidence="2 3">
    <name type="scientific">Sporidiobolus salmonicolor</name>
    <name type="common">Yeast-like fungus</name>
    <name type="synonym">Sporobolomyces salmonicolor</name>
    <dbReference type="NCBI Taxonomy" id="5005"/>
    <lineage>
        <taxon>Eukaryota</taxon>
        <taxon>Fungi</taxon>
        <taxon>Dikarya</taxon>
        <taxon>Basidiomycota</taxon>
        <taxon>Pucciniomycotina</taxon>
        <taxon>Microbotryomycetes</taxon>
        <taxon>Sporidiobolales</taxon>
        <taxon>Sporidiobolaceae</taxon>
        <taxon>Sporobolomyces</taxon>
    </lineage>
</organism>
<name>A0A0D6EPH3_SPOSA</name>
<proteinExistence type="predicted"/>
<feature type="non-terminal residue" evidence="2">
    <location>
        <position position="1"/>
    </location>
</feature>
<dbReference type="OrthoDB" id="58529at2759"/>
<dbReference type="GO" id="GO:0046394">
    <property type="term" value="P:carboxylic acid biosynthetic process"/>
    <property type="evidence" value="ECO:0007669"/>
    <property type="project" value="UniProtKB-ARBA"/>
</dbReference>
<evidence type="ECO:0000313" key="2">
    <source>
        <dbReference type="EMBL" id="CEQ41515.1"/>
    </source>
</evidence>
<evidence type="ECO:0000313" key="3">
    <source>
        <dbReference type="Proteomes" id="UP000243876"/>
    </source>
</evidence>
<dbReference type="InterPro" id="IPR051719">
    <property type="entry name" value="CASTOR_mTORC1"/>
</dbReference>
<dbReference type="SUPFAM" id="SSF55021">
    <property type="entry name" value="ACT-like"/>
    <property type="match status" value="1"/>
</dbReference>
<dbReference type="PANTHER" id="PTHR31131">
    <property type="entry name" value="CHROMOSOME 1, WHOLE GENOME SHOTGUN SEQUENCE"/>
    <property type="match status" value="1"/>
</dbReference>
<reference evidence="3" key="1">
    <citation type="submission" date="2015-02" db="EMBL/GenBank/DDBJ databases">
        <authorList>
            <person name="Gon?alves P."/>
        </authorList>
    </citation>
    <scope>NUCLEOTIDE SEQUENCE [LARGE SCALE GENOMIC DNA]</scope>
</reference>
<sequence>MATLSLSNPALALSFSPVPLAVIQLKPSQPVPAALLSLLGGGEGIEVPSFLSFTRTPVETSVILPSSLLAELYPPTSTEQPHETSSPWIALVVAGPMDLSLTGILHALTGPLKDAKVPVFASSTWDTDYVLINEGHRETARQALEAEGWRFSQ</sequence>
<dbReference type="Pfam" id="PF13840">
    <property type="entry name" value="ACT_7"/>
    <property type="match status" value="1"/>
</dbReference>
<dbReference type="AlphaFoldDB" id="A0A0D6EPH3"/>
<dbReference type="GO" id="GO:0006520">
    <property type="term" value="P:amino acid metabolic process"/>
    <property type="evidence" value="ECO:0007669"/>
    <property type="project" value="UniProtKB-ARBA"/>
</dbReference>
<dbReference type="InterPro" id="IPR045865">
    <property type="entry name" value="ACT-like_dom_sf"/>
</dbReference>
<dbReference type="PANTHER" id="PTHR31131:SF6">
    <property type="entry name" value="CASTOR ACT DOMAIN-CONTAINING PROTEIN"/>
    <property type="match status" value="1"/>
</dbReference>
<dbReference type="InterPro" id="IPR027795">
    <property type="entry name" value="CASTOR_ACT_dom"/>
</dbReference>
<protein>
    <submittedName>
        <fullName evidence="2">SPOSA6832_03233-mRNA-1:cds</fullName>
    </submittedName>
</protein>
<accession>A0A0D6EPH3</accession>
<gene>
    <name evidence="2" type="primary">SPOSA6832_03233</name>
</gene>
<dbReference type="Gene3D" id="3.30.2130.10">
    <property type="entry name" value="VC0802-like"/>
    <property type="match status" value="1"/>
</dbReference>
<dbReference type="EMBL" id="CENE01000015">
    <property type="protein sequence ID" value="CEQ41515.1"/>
    <property type="molecule type" value="Genomic_DNA"/>
</dbReference>